<comment type="subunit">
    <text evidence="16">Interacts with SNARE complex members GOSR2, SEC22B and STX5. Interacts with LMAN1/ERGIC53. Interacts with STX17.</text>
</comment>
<dbReference type="SUPFAM" id="SSF58038">
    <property type="entry name" value="SNARE fusion complex"/>
    <property type="match status" value="1"/>
</dbReference>
<evidence type="ECO:0000256" key="5">
    <source>
        <dbReference type="ARBA" id="ARBA00022824"/>
    </source>
</evidence>
<accession>A0AAD8E4L8</accession>
<dbReference type="Proteomes" id="UP001233999">
    <property type="component" value="Unassembled WGS sequence"/>
</dbReference>
<keyword evidence="2" id="KW-0813">Transport</keyword>
<feature type="transmembrane region" description="Helical" evidence="19">
    <location>
        <begin position="91"/>
        <end position="110"/>
    </location>
</feature>
<evidence type="ECO:0000256" key="2">
    <source>
        <dbReference type="ARBA" id="ARBA00022448"/>
    </source>
</evidence>
<dbReference type="SMART" id="SM00397">
    <property type="entry name" value="t_SNARE"/>
    <property type="match status" value="1"/>
</dbReference>
<dbReference type="PROSITE" id="PS50192">
    <property type="entry name" value="T_SNARE"/>
    <property type="match status" value="1"/>
</dbReference>
<dbReference type="GO" id="GO:0005789">
    <property type="term" value="C:endoplasmic reticulum membrane"/>
    <property type="evidence" value="ECO:0007669"/>
    <property type="project" value="UniProtKB-SubCell"/>
</dbReference>
<proteinExistence type="inferred from homology"/>
<evidence type="ECO:0000256" key="12">
    <source>
        <dbReference type="ARBA" id="ARBA00024188"/>
    </source>
</evidence>
<evidence type="ECO:0000313" key="22">
    <source>
        <dbReference type="Proteomes" id="UP001233999"/>
    </source>
</evidence>
<dbReference type="GO" id="GO:0015031">
    <property type="term" value="P:protein transport"/>
    <property type="evidence" value="ECO:0007669"/>
    <property type="project" value="UniProtKB-KW"/>
</dbReference>
<keyword evidence="10" id="KW-0175">Coiled coil</keyword>
<evidence type="ECO:0000256" key="10">
    <source>
        <dbReference type="ARBA" id="ARBA00023054"/>
    </source>
</evidence>
<dbReference type="EMBL" id="JASPKZ010009790">
    <property type="protein sequence ID" value="KAJ9576447.1"/>
    <property type="molecule type" value="Genomic_DNA"/>
</dbReference>
<keyword evidence="4 19" id="KW-0812">Transmembrane</keyword>
<evidence type="ECO:0000256" key="13">
    <source>
        <dbReference type="ARBA" id="ARBA00037962"/>
    </source>
</evidence>
<evidence type="ECO:0000256" key="1">
    <source>
        <dbReference type="ARBA" id="ARBA00004389"/>
    </source>
</evidence>
<dbReference type="GO" id="GO:0005794">
    <property type="term" value="C:Golgi apparatus"/>
    <property type="evidence" value="ECO:0007669"/>
    <property type="project" value="UniProtKB-SubCell"/>
</dbReference>
<dbReference type="InterPro" id="IPR039899">
    <property type="entry name" value="BET1_SNARE"/>
</dbReference>
<evidence type="ECO:0000256" key="8">
    <source>
        <dbReference type="ARBA" id="ARBA00022989"/>
    </source>
</evidence>
<gene>
    <name evidence="21" type="ORF">L9F63_006660</name>
</gene>
<reference evidence="21" key="2">
    <citation type="submission" date="2023-05" db="EMBL/GenBank/DDBJ databases">
        <authorList>
            <person name="Fouks B."/>
        </authorList>
    </citation>
    <scope>NUCLEOTIDE SEQUENCE</scope>
    <source>
        <strain evidence="21">Stay&amp;Tobe</strain>
        <tissue evidence="21">Testes</tissue>
    </source>
</reference>
<dbReference type="AlphaFoldDB" id="A0AAD8E4L8"/>
<comment type="subcellular location">
    <subcellularLocation>
        <location evidence="14">Endomembrane system</location>
        <topology evidence="14">Single-pass type IV membrane protein</topology>
    </subcellularLocation>
    <subcellularLocation>
        <location evidence="1">Endoplasmic reticulum membrane</location>
        <topology evidence="1">Single-pass membrane protein</topology>
    </subcellularLocation>
    <subcellularLocation>
        <location evidence="12">Golgi apparatus</location>
        <location evidence="12">cis-Golgi network membrane</location>
    </subcellularLocation>
</comment>
<dbReference type="Gene3D" id="1.20.5.110">
    <property type="match status" value="1"/>
</dbReference>
<name>A0AAD8E4L8_DIPPU</name>
<evidence type="ECO:0000313" key="21">
    <source>
        <dbReference type="EMBL" id="KAJ9576447.1"/>
    </source>
</evidence>
<evidence type="ECO:0000256" key="6">
    <source>
        <dbReference type="ARBA" id="ARBA00022892"/>
    </source>
</evidence>
<feature type="domain" description="T-SNARE coiled-coil homology" evidence="20">
    <location>
        <begin position="21"/>
        <end position="83"/>
    </location>
</feature>
<evidence type="ECO:0000256" key="18">
    <source>
        <dbReference type="ARBA" id="ARBA00077825"/>
    </source>
</evidence>
<evidence type="ECO:0000256" key="7">
    <source>
        <dbReference type="ARBA" id="ARBA00022927"/>
    </source>
</evidence>
<comment type="caution">
    <text evidence="21">The sequence shown here is derived from an EMBL/GenBank/DDBJ whole genome shotgun (WGS) entry which is preliminary data.</text>
</comment>
<keyword evidence="3" id="KW-0597">Phosphoprotein</keyword>
<evidence type="ECO:0000256" key="19">
    <source>
        <dbReference type="SAM" id="Phobius"/>
    </source>
</evidence>
<comment type="function">
    <text evidence="15">Required for vesicular transport from the ER to the Golgi complex. Functions as a SNARE involved in the docking process of ER-derived vesicles with the cis-Golgi membrane.</text>
</comment>
<evidence type="ECO:0000256" key="16">
    <source>
        <dbReference type="ARBA" id="ARBA00063965"/>
    </source>
</evidence>
<evidence type="ECO:0000256" key="3">
    <source>
        <dbReference type="ARBA" id="ARBA00022553"/>
    </source>
</evidence>
<dbReference type="CDD" id="cd15853">
    <property type="entry name" value="SNARE_Bet1"/>
    <property type="match status" value="1"/>
</dbReference>
<keyword evidence="8 19" id="KW-1133">Transmembrane helix</keyword>
<dbReference type="FunFam" id="1.20.5.110:FF:000026">
    <property type="entry name" value="BET1 homolog"/>
    <property type="match status" value="1"/>
</dbReference>
<reference evidence="21" key="1">
    <citation type="journal article" date="2023" name="IScience">
        <title>Live-bearing cockroach genome reveals convergent evolutionary mechanisms linked to viviparity in insects and beyond.</title>
        <authorList>
            <person name="Fouks B."/>
            <person name="Harrison M.C."/>
            <person name="Mikhailova A.A."/>
            <person name="Marchal E."/>
            <person name="English S."/>
            <person name="Carruthers M."/>
            <person name="Jennings E.C."/>
            <person name="Chiamaka E.L."/>
            <person name="Frigard R.A."/>
            <person name="Pippel M."/>
            <person name="Attardo G.M."/>
            <person name="Benoit J.B."/>
            <person name="Bornberg-Bauer E."/>
            <person name="Tobe S.S."/>
        </authorList>
    </citation>
    <scope>NUCLEOTIDE SEQUENCE</scope>
    <source>
        <strain evidence="21">Stay&amp;Tobe</strain>
    </source>
</reference>
<dbReference type="GO" id="GO:0016192">
    <property type="term" value="P:vesicle-mediated transport"/>
    <property type="evidence" value="ECO:0007669"/>
    <property type="project" value="UniProtKB-KW"/>
</dbReference>
<keyword evidence="9" id="KW-0333">Golgi apparatus</keyword>
<evidence type="ECO:0000259" key="20">
    <source>
        <dbReference type="PROSITE" id="PS50192"/>
    </source>
</evidence>
<keyword evidence="5" id="KW-0256">Endoplasmic reticulum</keyword>
<keyword evidence="7" id="KW-0653">Protein transport</keyword>
<evidence type="ECO:0000256" key="17">
    <source>
        <dbReference type="ARBA" id="ARBA00071590"/>
    </source>
</evidence>
<evidence type="ECO:0000256" key="4">
    <source>
        <dbReference type="ARBA" id="ARBA00022692"/>
    </source>
</evidence>
<sequence length="113" mass="13368">MRRANGSGQYYQPIPQYSGTESLEQENDLMEDDLKDKVRKLKSISVDIGNEVRYQDKLLREMDDDFDRTGGFLSNTMNRVIRLGKGRHNYYILYLLVFSIVVFFVLYLVIKFR</sequence>
<keyword evidence="11 19" id="KW-0472">Membrane</keyword>
<dbReference type="PANTHER" id="PTHR12791">
    <property type="entry name" value="GOLGI SNARE BET1-RELATED"/>
    <property type="match status" value="1"/>
</dbReference>
<organism evidence="21 22">
    <name type="scientific">Diploptera punctata</name>
    <name type="common">Pacific beetle cockroach</name>
    <dbReference type="NCBI Taxonomy" id="6984"/>
    <lineage>
        <taxon>Eukaryota</taxon>
        <taxon>Metazoa</taxon>
        <taxon>Ecdysozoa</taxon>
        <taxon>Arthropoda</taxon>
        <taxon>Hexapoda</taxon>
        <taxon>Insecta</taxon>
        <taxon>Pterygota</taxon>
        <taxon>Neoptera</taxon>
        <taxon>Polyneoptera</taxon>
        <taxon>Dictyoptera</taxon>
        <taxon>Blattodea</taxon>
        <taxon>Blaberoidea</taxon>
        <taxon>Blaberidae</taxon>
        <taxon>Diplopterinae</taxon>
        <taxon>Diploptera</taxon>
    </lineage>
</organism>
<evidence type="ECO:0000256" key="11">
    <source>
        <dbReference type="ARBA" id="ARBA00023136"/>
    </source>
</evidence>
<protein>
    <recommendedName>
        <fullName evidence="17">BET1 homolog</fullName>
    </recommendedName>
    <alternativeName>
        <fullName evidence="18">Golgi vesicular membrane-trafficking protein p18</fullName>
    </alternativeName>
</protein>
<keyword evidence="6" id="KW-0931">ER-Golgi transport</keyword>
<dbReference type="InterPro" id="IPR000727">
    <property type="entry name" value="T_SNARE_dom"/>
</dbReference>
<keyword evidence="22" id="KW-1185">Reference proteome</keyword>
<evidence type="ECO:0000256" key="14">
    <source>
        <dbReference type="ARBA" id="ARBA00046280"/>
    </source>
</evidence>
<evidence type="ECO:0000256" key="9">
    <source>
        <dbReference type="ARBA" id="ARBA00023034"/>
    </source>
</evidence>
<comment type="similarity">
    <text evidence="13">Belongs to the BET1 family.</text>
</comment>
<evidence type="ECO:0000256" key="15">
    <source>
        <dbReference type="ARBA" id="ARBA00054011"/>
    </source>
</evidence>